<dbReference type="GO" id="GO:0005886">
    <property type="term" value="C:plasma membrane"/>
    <property type="evidence" value="ECO:0007669"/>
    <property type="project" value="InterPro"/>
</dbReference>
<dbReference type="AlphaFoldDB" id="A0AAW1E732"/>
<dbReference type="SUPFAM" id="SSF49313">
    <property type="entry name" value="Cadherin-like"/>
    <property type="match status" value="1"/>
</dbReference>
<dbReference type="GO" id="GO:0009653">
    <property type="term" value="P:anatomical structure morphogenesis"/>
    <property type="evidence" value="ECO:0007669"/>
    <property type="project" value="UniProtKB-ARBA"/>
</dbReference>
<dbReference type="Gene3D" id="2.60.40.60">
    <property type="entry name" value="Cadherins"/>
    <property type="match status" value="1"/>
</dbReference>
<dbReference type="GO" id="GO:0007155">
    <property type="term" value="P:cell adhesion"/>
    <property type="evidence" value="ECO:0007669"/>
    <property type="project" value="InterPro"/>
</dbReference>
<protein>
    <submittedName>
        <fullName evidence="5">Uncharacterized protein</fullName>
    </submittedName>
</protein>
<evidence type="ECO:0000256" key="3">
    <source>
        <dbReference type="ARBA" id="ARBA00023180"/>
    </source>
</evidence>
<keyword evidence="4" id="KW-1133">Transmembrane helix</keyword>
<gene>
    <name evidence="5" type="ORF">VZT92_023389</name>
</gene>
<proteinExistence type="predicted"/>
<evidence type="ECO:0000256" key="1">
    <source>
        <dbReference type="ARBA" id="ARBA00004370"/>
    </source>
</evidence>
<evidence type="ECO:0000313" key="5">
    <source>
        <dbReference type="EMBL" id="KAK9518062.1"/>
    </source>
</evidence>
<sequence>MSRTNIKEQWLDVWIYFSLALLIVTNLKGISAQIRVEDVNDNQPEVEITSLSSRIPEDAPPGTVVALMGVTDLDSEALPISGSSLIEEVR</sequence>
<dbReference type="InterPro" id="IPR050174">
    <property type="entry name" value="Protocadherin/Cadherin-CA"/>
</dbReference>
<organism evidence="5 6">
    <name type="scientific">Zoarces viviparus</name>
    <name type="common">Viviparous eelpout</name>
    <name type="synonym">Blennius viviparus</name>
    <dbReference type="NCBI Taxonomy" id="48416"/>
    <lineage>
        <taxon>Eukaryota</taxon>
        <taxon>Metazoa</taxon>
        <taxon>Chordata</taxon>
        <taxon>Craniata</taxon>
        <taxon>Vertebrata</taxon>
        <taxon>Euteleostomi</taxon>
        <taxon>Actinopterygii</taxon>
        <taxon>Neopterygii</taxon>
        <taxon>Teleostei</taxon>
        <taxon>Neoteleostei</taxon>
        <taxon>Acanthomorphata</taxon>
        <taxon>Eupercaria</taxon>
        <taxon>Perciformes</taxon>
        <taxon>Cottioidei</taxon>
        <taxon>Zoarcales</taxon>
        <taxon>Zoarcidae</taxon>
        <taxon>Zoarcinae</taxon>
        <taxon>Zoarces</taxon>
    </lineage>
</organism>
<dbReference type="EMBL" id="JBCEZU010000538">
    <property type="protein sequence ID" value="KAK9518062.1"/>
    <property type="molecule type" value="Genomic_DNA"/>
</dbReference>
<name>A0AAW1E732_ZOAVI</name>
<evidence type="ECO:0000256" key="4">
    <source>
        <dbReference type="SAM" id="Phobius"/>
    </source>
</evidence>
<keyword evidence="3" id="KW-0325">Glycoprotein</keyword>
<dbReference type="PROSITE" id="PS00232">
    <property type="entry name" value="CADHERIN_1"/>
    <property type="match status" value="1"/>
</dbReference>
<accession>A0AAW1E732</accession>
<dbReference type="PANTHER" id="PTHR24028:SF241">
    <property type="entry name" value="PROTOCADHERIN 2 ALPHA A 1 PRECURSOR"/>
    <property type="match status" value="1"/>
</dbReference>
<feature type="transmembrane region" description="Helical" evidence="4">
    <location>
        <begin position="13"/>
        <end position="30"/>
    </location>
</feature>
<reference evidence="5 6" key="1">
    <citation type="journal article" date="2024" name="Genome Biol. Evol.">
        <title>Chromosome-level genome assembly of the viviparous eelpout Zoarces viviparus.</title>
        <authorList>
            <person name="Fuhrmann N."/>
            <person name="Brasseur M.V."/>
            <person name="Bakowski C.E."/>
            <person name="Podsiadlowski L."/>
            <person name="Prost S."/>
            <person name="Krehenwinkel H."/>
            <person name="Mayer C."/>
        </authorList>
    </citation>
    <scope>NUCLEOTIDE SEQUENCE [LARGE SCALE GENOMIC DNA]</scope>
    <source>
        <strain evidence="5">NO-MEL_2022_Ind0_liver</strain>
    </source>
</reference>
<keyword evidence="2 4" id="KW-0472">Membrane</keyword>
<dbReference type="InterPro" id="IPR020894">
    <property type="entry name" value="Cadherin_CS"/>
</dbReference>
<dbReference type="PANTHER" id="PTHR24028">
    <property type="entry name" value="CADHERIN-87A"/>
    <property type="match status" value="1"/>
</dbReference>
<comment type="caution">
    <text evidence="5">The sequence shown here is derived from an EMBL/GenBank/DDBJ whole genome shotgun (WGS) entry which is preliminary data.</text>
</comment>
<dbReference type="Proteomes" id="UP001488805">
    <property type="component" value="Unassembled WGS sequence"/>
</dbReference>
<comment type="subcellular location">
    <subcellularLocation>
        <location evidence="1">Membrane</location>
    </subcellularLocation>
</comment>
<evidence type="ECO:0000256" key="2">
    <source>
        <dbReference type="ARBA" id="ARBA00023136"/>
    </source>
</evidence>
<dbReference type="GO" id="GO:0005509">
    <property type="term" value="F:calcium ion binding"/>
    <property type="evidence" value="ECO:0007669"/>
    <property type="project" value="InterPro"/>
</dbReference>
<keyword evidence="6" id="KW-1185">Reference proteome</keyword>
<evidence type="ECO:0000313" key="6">
    <source>
        <dbReference type="Proteomes" id="UP001488805"/>
    </source>
</evidence>
<keyword evidence="4" id="KW-0812">Transmembrane</keyword>
<dbReference type="InterPro" id="IPR015919">
    <property type="entry name" value="Cadherin-like_sf"/>
</dbReference>